<feature type="compositionally biased region" description="Low complexity" evidence="1">
    <location>
        <begin position="50"/>
        <end position="64"/>
    </location>
</feature>
<accession>A0A8H7C7V1</accession>
<gene>
    <name evidence="2" type="ORF">Agabi119p4_7912</name>
</gene>
<comment type="caution">
    <text evidence="2">The sequence shown here is derived from an EMBL/GenBank/DDBJ whole genome shotgun (WGS) entry which is preliminary data.</text>
</comment>
<dbReference type="Proteomes" id="UP000629468">
    <property type="component" value="Unassembled WGS sequence"/>
</dbReference>
<dbReference type="AlphaFoldDB" id="A0A8H7C7V1"/>
<protein>
    <submittedName>
        <fullName evidence="2">Uncharacterized protein</fullName>
    </submittedName>
</protein>
<organism evidence="2 3">
    <name type="scientific">Agaricus bisporus var. burnettii</name>
    <dbReference type="NCBI Taxonomy" id="192524"/>
    <lineage>
        <taxon>Eukaryota</taxon>
        <taxon>Fungi</taxon>
        <taxon>Dikarya</taxon>
        <taxon>Basidiomycota</taxon>
        <taxon>Agaricomycotina</taxon>
        <taxon>Agaricomycetes</taxon>
        <taxon>Agaricomycetidae</taxon>
        <taxon>Agaricales</taxon>
        <taxon>Agaricineae</taxon>
        <taxon>Agaricaceae</taxon>
        <taxon>Agaricus</taxon>
    </lineage>
</organism>
<evidence type="ECO:0000256" key="1">
    <source>
        <dbReference type="SAM" id="MobiDB-lite"/>
    </source>
</evidence>
<evidence type="ECO:0000313" key="2">
    <source>
        <dbReference type="EMBL" id="KAF7768669.1"/>
    </source>
</evidence>
<name>A0A8H7C7V1_AGABI</name>
<feature type="region of interest" description="Disordered" evidence="1">
    <location>
        <begin position="1"/>
        <end position="20"/>
    </location>
</feature>
<reference evidence="2 3" key="1">
    <citation type="journal article" name="Sci. Rep.">
        <title>Telomere-to-telomere assembled and centromere annotated genomes of the two main subspecies of the button mushroom Agaricus bisporus reveal especially polymorphic chromosome ends.</title>
        <authorList>
            <person name="Sonnenberg A.S.M."/>
            <person name="Sedaghat-Telgerd N."/>
            <person name="Lavrijssen B."/>
            <person name="Ohm R.A."/>
            <person name="Hendrickx P.M."/>
            <person name="Scholtmeijer K."/>
            <person name="Baars J.J.P."/>
            <person name="van Peer A."/>
        </authorList>
    </citation>
    <scope>NUCLEOTIDE SEQUENCE [LARGE SCALE GENOMIC DNA]</scope>
    <source>
        <strain evidence="2 3">H119_p4</strain>
    </source>
</reference>
<dbReference type="EMBL" id="JABXXO010000010">
    <property type="protein sequence ID" value="KAF7768669.1"/>
    <property type="molecule type" value="Genomic_DNA"/>
</dbReference>
<evidence type="ECO:0000313" key="3">
    <source>
        <dbReference type="Proteomes" id="UP000629468"/>
    </source>
</evidence>
<sequence length="273" mass="30208">MELDSQSSTPSSPSLSDLDEFYSAPSSPLVPGLDAPYSLPQWSFRSPTNTITSNSSSLSPSTSHAPPPLIEGDEGVSKHPHQIDLDNSLFSKMENAIINDLQMRFFFHVDEAFPFNTNQIWSPFCQAKYLVINNPSVGNLIYYDTDLGSSPPMPPPQSKSVEHALFTGIKNAVLNNVDMVYTAKNSSESNPDYEYEQIKIVAPFYKSKNIVLNNPIIQLITVIKDGGKRHRCPPEKISSPDIIFAPFYGAKHSVINDGAFFSTHETQALFNCT</sequence>
<feature type="region of interest" description="Disordered" evidence="1">
    <location>
        <begin position="50"/>
        <end position="79"/>
    </location>
</feature>
<proteinExistence type="predicted"/>
<feature type="compositionally biased region" description="Low complexity" evidence="1">
    <location>
        <begin position="1"/>
        <end position="16"/>
    </location>
</feature>